<dbReference type="EMBL" id="JAYMYQ010000008">
    <property type="protein sequence ID" value="KAK7315652.1"/>
    <property type="molecule type" value="Genomic_DNA"/>
</dbReference>
<keyword evidence="2" id="KW-1185">Reference proteome</keyword>
<evidence type="ECO:0000313" key="1">
    <source>
        <dbReference type="EMBL" id="KAK7315652.1"/>
    </source>
</evidence>
<organism evidence="1 2">
    <name type="scientific">Canavalia gladiata</name>
    <name type="common">Sword bean</name>
    <name type="synonym">Dolichos gladiatus</name>
    <dbReference type="NCBI Taxonomy" id="3824"/>
    <lineage>
        <taxon>Eukaryota</taxon>
        <taxon>Viridiplantae</taxon>
        <taxon>Streptophyta</taxon>
        <taxon>Embryophyta</taxon>
        <taxon>Tracheophyta</taxon>
        <taxon>Spermatophyta</taxon>
        <taxon>Magnoliopsida</taxon>
        <taxon>eudicotyledons</taxon>
        <taxon>Gunneridae</taxon>
        <taxon>Pentapetalae</taxon>
        <taxon>rosids</taxon>
        <taxon>fabids</taxon>
        <taxon>Fabales</taxon>
        <taxon>Fabaceae</taxon>
        <taxon>Papilionoideae</taxon>
        <taxon>50 kb inversion clade</taxon>
        <taxon>NPAAA clade</taxon>
        <taxon>indigoferoid/millettioid clade</taxon>
        <taxon>Phaseoleae</taxon>
        <taxon>Canavalia</taxon>
    </lineage>
</organism>
<dbReference type="Proteomes" id="UP001367508">
    <property type="component" value="Unassembled WGS sequence"/>
</dbReference>
<evidence type="ECO:0000313" key="2">
    <source>
        <dbReference type="Proteomes" id="UP001367508"/>
    </source>
</evidence>
<dbReference type="AlphaFoldDB" id="A0AAN9KGC2"/>
<gene>
    <name evidence="1" type="ORF">VNO77_34218</name>
</gene>
<reference evidence="1 2" key="1">
    <citation type="submission" date="2024-01" db="EMBL/GenBank/DDBJ databases">
        <title>The genomes of 5 underutilized Papilionoideae crops provide insights into root nodulation and disease resistanc.</title>
        <authorList>
            <person name="Jiang F."/>
        </authorList>
    </citation>
    <scope>NUCLEOTIDE SEQUENCE [LARGE SCALE GENOMIC DNA]</scope>
    <source>
        <strain evidence="1">LVBAO_FW01</strain>
        <tissue evidence="1">Leaves</tissue>
    </source>
</reference>
<proteinExistence type="predicted"/>
<comment type="caution">
    <text evidence="1">The sequence shown here is derived from an EMBL/GenBank/DDBJ whole genome shotgun (WGS) entry which is preliminary data.</text>
</comment>
<name>A0AAN9KGC2_CANGL</name>
<protein>
    <submittedName>
        <fullName evidence="1">Uncharacterized protein</fullName>
    </submittedName>
</protein>
<sequence length="98" mass="10953">MDLLIHLELLIIMQGCRICGEENRDHAIIPSSYKFKCRLDLLRRDSSCLMKLSITLLRSEVVIPVLSSTIGNNIITILVAPIFELALSGMPLAWDTGE</sequence>
<accession>A0AAN9KGC2</accession>